<evidence type="ECO:0000313" key="2">
    <source>
        <dbReference type="Proteomes" id="UP000003465"/>
    </source>
</evidence>
<dbReference type="AlphaFoldDB" id="A0A656G8J1"/>
<dbReference type="EMBL" id="AEAG01000455">
    <property type="protein sequence ID" value="EGH22122.1"/>
    <property type="molecule type" value="Genomic_DNA"/>
</dbReference>
<gene>
    <name evidence="1" type="ORF">PSYMO_11665</name>
</gene>
<organism evidence="1 2">
    <name type="scientific">Pseudomonas amygdali pv. mori str. 301020</name>
    <dbReference type="NCBI Taxonomy" id="629261"/>
    <lineage>
        <taxon>Bacteria</taxon>
        <taxon>Pseudomonadati</taxon>
        <taxon>Pseudomonadota</taxon>
        <taxon>Gammaproteobacteria</taxon>
        <taxon>Pseudomonadales</taxon>
        <taxon>Pseudomonadaceae</taxon>
        <taxon>Pseudomonas</taxon>
        <taxon>Pseudomonas amygdali</taxon>
    </lineage>
</organism>
<comment type="caution">
    <text evidence="1">The sequence shown here is derived from an EMBL/GenBank/DDBJ whole genome shotgun (WGS) entry which is preliminary data.</text>
</comment>
<accession>A0A656G8J1</accession>
<dbReference type="Proteomes" id="UP000003465">
    <property type="component" value="Unassembled WGS sequence"/>
</dbReference>
<name>A0A656G8J1_PSEA0</name>
<feature type="non-terminal residue" evidence="1">
    <location>
        <position position="1"/>
    </location>
</feature>
<evidence type="ECO:0000313" key="1">
    <source>
        <dbReference type="EMBL" id="EGH22122.1"/>
    </source>
</evidence>
<proteinExistence type="predicted"/>
<sequence>AVTLKGPMMRVSDDGCGGRCLKLTNAWSGNASANTRSVLAAIVGSWLELSVVSIADAMAVRTSLSEGLSGLIELDFELCTTSW</sequence>
<reference evidence="1 2" key="1">
    <citation type="journal article" date="2011" name="PLoS Pathog.">
        <title>Dynamic evolution of pathogenicity revealed by sequencing and comparative genomics of 19 Pseudomonas syringae isolates.</title>
        <authorList>
            <person name="Baltrus D.A."/>
            <person name="Nishimura M.T."/>
            <person name="Romanchuk A."/>
            <person name="Chang J.H."/>
            <person name="Mukhtar M.S."/>
            <person name="Cherkis K."/>
            <person name="Roach J."/>
            <person name="Grant S.R."/>
            <person name="Jones C.D."/>
            <person name="Dangl J.L."/>
        </authorList>
    </citation>
    <scope>NUCLEOTIDE SEQUENCE [LARGE SCALE GENOMIC DNA]</scope>
    <source>
        <strain evidence="1 2">301020</strain>
    </source>
</reference>
<protein>
    <submittedName>
        <fullName evidence="1">Uncharacterized protein</fullName>
    </submittedName>
</protein>